<sequence>NFSEYGSEVEWEHDGALDIKYHVNDTGYYCVRAWSENGFAARVNWVSSSGKLPLVDYPKVPFYGFMTLVYMAIAVVWAYKSWRVWKDILPVQNQLFGLICLMIVDMGVSYGFWNNYNKTGYSSMGWLAAMVVLDAGRNSLSFFMLLVVSLGWGVLRRSLGRIMKWCIGMGLFHFLSGCLFGSGVVISPPKDGQPVSLIYILPLSLATLIFYLWTLWSIFRTVGSLQADLQSYKLQMYTRLGNLLVISLVLLVGFLFANVISMGLSLDSTWMDRNWRWQWLLMDGWLNLEYLLVFG</sequence>
<evidence type="ECO:0000313" key="1">
    <source>
        <dbReference type="EMBL" id="KAJ1676863.1"/>
    </source>
</evidence>
<protein>
    <submittedName>
        <fullName evidence="1">Uncharacterized protein</fullName>
    </submittedName>
</protein>
<accession>A0ACC1HM59</accession>
<evidence type="ECO:0000313" key="2">
    <source>
        <dbReference type="Proteomes" id="UP001145114"/>
    </source>
</evidence>
<dbReference type="EMBL" id="JAMZIH010003375">
    <property type="protein sequence ID" value="KAJ1676863.1"/>
    <property type="molecule type" value="Genomic_DNA"/>
</dbReference>
<name>A0ACC1HM59_9FUNG</name>
<keyword evidence="2" id="KW-1185">Reference proteome</keyword>
<dbReference type="Proteomes" id="UP001145114">
    <property type="component" value="Unassembled WGS sequence"/>
</dbReference>
<feature type="non-terminal residue" evidence="1">
    <location>
        <position position="295"/>
    </location>
</feature>
<reference evidence="1" key="1">
    <citation type="submission" date="2022-06" db="EMBL/GenBank/DDBJ databases">
        <title>Phylogenomic reconstructions and comparative analyses of Kickxellomycotina fungi.</title>
        <authorList>
            <person name="Reynolds N.K."/>
            <person name="Stajich J.E."/>
            <person name="Barry K."/>
            <person name="Grigoriev I.V."/>
            <person name="Crous P."/>
            <person name="Smith M.E."/>
        </authorList>
    </citation>
    <scope>NUCLEOTIDE SEQUENCE</scope>
    <source>
        <strain evidence="1">RSA 2271</strain>
    </source>
</reference>
<proteinExistence type="predicted"/>
<feature type="non-terminal residue" evidence="1">
    <location>
        <position position="1"/>
    </location>
</feature>
<gene>
    <name evidence="1" type="ORF">EV182_007361</name>
</gene>
<organism evidence="1 2">
    <name type="scientific">Spiromyces aspiralis</name>
    <dbReference type="NCBI Taxonomy" id="68401"/>
    <lineage>
        <taxon>Eukaryota</taxon>
        <taxon>Fungi</taxon>
        <taxon>Fungi incertae sedis</taxon>
        <taxon>Zoopagomycota</taxon>
        <taxon>Kickxellomycotina</taxon>
        <taxon>Kickxellomycetes</taxon>
        <taxon>Kickxellales</taxon>
        <taxon>Kickxellaceae</taxon>
        <taxon>Spiromyces</taxon>
    </lineage>
</organism>
<comment type="caution">
    <text evidence="1">The sequence shown here is derived from an EMBL/GenBank/DDBJ whole genome shotgun (WGS) entry which is preliminary data.</text>
</comment>